<reference evidence="1" key="1">
    <citation type="submission" date="2020-10" db="EMBL/GenBank/DDBJ databases">
        <authorList>
            <person name="Castelo-Branco R."/>
            <person name="Eusebio N."/>
            <person name="Adriana R."/>
            <person name="Vieira A."/>
            <person name="Brugerolle De Fraissinette N."/>
            <person name="Rezende De Castro R."/>
            <person name="Schneider M.P."/>
            <person name="Vasconcelos V."/>
            <person name="Leao P.N."/>
        </authorList>
    </citation>
    <scope>NUCLEOTIDE SEQUENCE</scope>
    <source>
        <strain evidence="1">LEGE 06105</strain>
    </source>
</reference>
<protein>
    <submittedName>
        <fullName evidence="1">Uncharacterized protein</fullName>
    </submittedName>
</protein>
<dbReference type="RefSeq" id="WP_193918836.1">
    <property type="nucleotide sequence ID" value="NZ_JADEWL010000017.1"/>
</dbReference>
<comment type="caution">
    <text evidence="1">The sequence shown here is derived from an EMBL/GenBank/DDBJ whole genome shotgun (WGS) entry which is preliminary data.</text>
</comment>
<gene>
    <name evidence="1" type="ORF">IQ247_08245</name>
</gene>
<proteinExistence type="predicted"/>
<name>A0A8J7K244_9CYAN</name>
<evidence type="ECO:0000313" key="2">
    <source>
        <dbReference type="Proteomes" id="UP000620559"/>
    </source>
</evidence>
<organism evidence="1 2">
    <name type="scientific">Plectonema cf. radiosum LEGE 06105</name>
    <dbReference type="NCBI Taxonomy" id="945769"/>
    <lineage>
        <taxon>Bacteria</taxon>
        <taxon>Bacillati</taxon>
        <taxon>Cyanobacteriota</taxon>
        <taxon>Cyanophyceae</taxon>
        <taxon>Oscillatoriophycideae</taxon>
        <taxon>Oscillatoriales</taxon>
        <taxon>Microcoleaceae</taxon>
        <taxon>Plectonema</taxon>
    </lineage>
</organism>
<evidence type="ECO:0000313" key="1">
    <source>
        <dbReference type="EMBL" id="MBE9212682.1"/>
    </source>
</evidence>
<dbReference type="AlphaFoldDB" id="A0A8J7K244"/>
<dbReference type="EMBL" id="JADEWL010000017">
    <property type="protein sequence ID" value="MBE9212682.1"/>
    <property type="molecule type" value="Genomic_DNA"/>
</dbReference>
<dbReference type="Proteomes" id="UP000620559">
    <property type="component" value="Unassembled WGS sequence"/>
</dbReference>
<sequence length="122" mass="14455">MQHCDTKKGNTRLTINPLDNFKNCEDLIKYLSNGRIYSDDITINNELNEVLSLNMQTLVNNRKVILDTLLEQLKNEKLKGDWTVAMLNRKIQEWSNKQKDEKYKPYCQIAIYYLKNKLSKLK</sequence>
<accession>A0A8J7K244</accession>
<keyword evidence="2" id="KW-1185">Reference proteome</keyword>